<reference evidence="1" key="1">
    <citation type="submission" date="2022-11" db="EMBL/GenBank/DDBJ databases">
        <title>Refractory cell wall polysaccharides provide important carbon source for microbial heterotrophs in the hadal ocean.</title>
        <authorList>
            <person name="Zhu X."/>
        </authorList>
    </citation>
    <scope>NUCLEOTIDE SEQUENCE</scope>
    <source>
        <strain evidence="1">MTRN7</strain>
    </source>
</reference>
<proteinExistence type="predicted"/>
<gene>
    <name evidence="1" type="ORF">OOZ35_03765</name>
</gene>
<dbReference type="Proteomes" id="UP001149142">
    <property type="component" value="Unassembled WGS sequence"/>
</dbReference>
<dbReference type="RefSeq" id="WP_106688712.1">
    <property type="nucleotide sequence ID" value="NZ_CAXQEU010000056.1"/>
</dbReference>
<protein>
    <submittedName>
        <fullName evidence="1">Uncharacterized protein</fullName>
    </submittedName>
</protein>
<accession>A0ABT4RXQ7</accession>
<evidence type="ECO:0000313" key="2">
    <source>
        <dbReference type="Proteomes" id="UP001149142"/>
    </source>
</evidence>
<dbReference type="EMBL" id="JAPFGC010000002">
    <property type="protein sequence ID" value="MDA0176604.1"/>
    <property type="molecule type" value="Genomic_DNA"/>
</dbReference>
<organism evidence="1 2">
    <name type="scientific">Mesoflavibacter profundi</name>
    <dbReference type="NCBI Taxonomy" id="2708110"/>
    <lineage>
        <taxon>Bacteria</taxon>
        <taxon>Pseudomonadati</taxon>
        <taxon>Bacteroidota</taxon>
        <taxon>Flavobacteriia</taxon>
        <taxon>Flavobacteriales</taxon>
        <taxon>Flavobacteriaceae</taxon>
        <taxon>Mesoflavibacter</taxon>
    </lineage>
</organism>
<keyword evidence="2" id="KW-1185">Reference proteome</keyword>
<sequence length="151" mass="18119">MNTIDFFKLQSKNLLKDFKRRKPNSDKQNNTWKYEYEPQYFDVLLVMINFNLDEEKLTLMKAQHAIAKMAGFEKWTTLIKASEPDLKIAKLLYENQHKVDELMWLFYLAEVEEMNQTKFDSETKLAICEDAFDREYFDDSVSIDCYLLNKK</sequence>
<name>A0ABT4RXQ7_9FLAO</name>
<evidence type="ECO:0000313" key="1">
    <source>
        <dbReference type="EMBL" id="MDA0176604.1"/>
    </source>
</evidence>
<comment type="caution">
    <text evidence="1">The sequence shown here is derived from an EMBL/GenBank/DDBJ whole genome shotgun (WGS) entry which is preliminary data.</text>
</comment>